<dbReference type="HOGENOM" id="CLU_821050_0_0_6"/>
<reference evidence="3 4" key="1">
    <citation type="journal article" date="2014" name="Genome Announc.">
        <title>Whole-Genome Sequencing of Salmonella enterica subsp. enterica Serovar Cubana Strains Isolated from Agricultural Sources.</title>
        <authorList>
            <person name="Benahmed F.H."/>
            <person name="Gopinath G.R."/>
            <person name="Wang H."/>
            <person name="Jean-Gilles Beaubrun J."/>
            <person name="Grim C."/>
            <person name="Cheng C.M."/>
            <person name="McClelland M."/>
            <person name="Ayers S."/>
            <person name="Abbott J."/>
            <person name="Desai P."/>
            <person name="Frye J.G."/>
            <person name="Weinstock G."/>
            <person name="Hammack T.S."/>
            <person name="Hanes D.E."/>
            <person name="Rasmussen M.A."/>
            <person name="Davidson M.K."/>
        </authorList>
    </citation>
    <scope>NUCLEOTIDE SEQUENCE [LARGE SCALE GENOMIC DNA]</scope>
    <source>
        <strain evidence="3">76814</strain>
    </source>
</reference>
<protein>
    <recommendedName>
        <fullName evidence="2">DUF4424 domain-containing protein</fullName>
    </recommendedName>
</protein>
<dbReference type="Proteomes" id="UP000018534">
    <property type="component" value="Unassembled WGS sequence"/>
</dbReference>
<comment type="caution">
    <text evidence="3">The sequence shown here is derived from an EMBL/GenBank/DDBJ whole genome shotgun (WGS) entry which is preliminary data.</text>
</comment>
<gene>
    <name evidence="3" type="ORF">A628_00772</name>
</gene>
<dbReference type="EMBL" id="AZGR01000015">
    <property type="protein sequence ID" value="ETA89148.1"/>
    <property type="molecule type" value="Genomic_DNA"/>
</dbReference>
<evidence type="ECO:0000256" key="1">
    <source>
        <dbReference type="SAM" id="SignalP"/>
    </source>
</evidence>
<dbReference type="PATRIC" id="fig|1192560.4.peg.702"/>
<evidence type="ECO:0000313" key="3">
    <source>
        <dbReference type="EMBL" id="ETA89148.1"/>
    </source>
</evidence>
<evidence type="ECO:0000313" key="4">
    <source>
        <dbReference type="Proteomes" id="UP000018534"/>
    </source>
</evidence>
<accession>V7ITB5</accession>
<evidence type="ECO:0000259" key="2">
    <source>
        <dbReference type="Pfam" id="PF14415"/>
    </source>
</evidence>
<dbReference type="Pfam" id="PF14415">
    <property type="entry name" value="DUF4424"/>
    <property type="match status" value="1"/>
</dbReference>
<dbReference type="AlphaFoldDB" id="V7ITB5"/>
<dbReference type="InterPro" id="IPR025538">
    <property type="entry name" value="DUF4424"/>
</dbReference>
<proteinExistence type="predicted"/>
<feature type="signal peptide" evidence="1">
    <location>
        <begin position="1"/>
        <end position="26"/>
    </location>
</feature>
<feature type="domain" description="DUF4424" evidence="2">
    <location>
        <begin position="26"/>
        <end position="320"/>
    </location>
</feature>
<dbReference type="Gene3D" id="2.60.40.3680">
    <property type="match status" value="1"/>
</dbReference>
<name>V7ITB5_SALET</name>
<organism evidence="3 4">
    <name type="scientific">Salmonella enterica subsp. enterica serovar Cubana str. 76814</name>
    <dbReference type="NCBI Taxonomy" id="1192560"/>
    <lineage>
        <taxon>Bacteria</taxon>
        <taxon>Pseudomonadati</taxon>
        <taxon>Pseudomonadota</taxon>
        <taxon>Gammaproteobacteria</taxon>
        <taxon>Enterobacterales</taxon>
        <taxon>Enterobacteriaceae</taxon>
        <taxon>Salmonella</taxon>
    </lineage>
</organism>
<keyword evidence="1" id="KW-0732">Signal</keyword>
<feature type="chain" id="PRO_5004763106" description="DUF4424 domain-containing protein" evidence="1">
    <location>
        <begin position="27"/>
        <end position="328"/>
    </location>
</feature>
<sequence length="328" mass="37201">MECTGMTYFKWLSVLLCFITSYHAYANDSAVGETNGSIEFLQQNEISMAKERLLIASDRINVDYVFINHSAQDITVPVAFPMPAISQRYMGDRTEGIANFKISVDGKPVKSESRWRVIHDLGGKGEEDITAKLLQTGWTIPQLRHVLNREGKASIEEGYKEGKQQLPSEWFDDGYLNIAVQQYFIWQQRFPAGKEIVIHHSYTPSTSTGVPDDLDSLLGDEFGDQCLTTATRKALKQLDAGIKYKNEDGSANIGWGYLGYILKTGANWKEGVIGDFTLRIHKKDETEVVVPCFNYPLKQIDPLTLEFKQKNFKPDENLDIHFYYDSSL</sequence>